<comment type="caution">
    <text evidence="2">The sequence shown here is derived from an EMBL/GenBank/DDBJ whole genome shotgun (WGS) entry which is preliminary data.</text>
</comment>
<dbReference type="GO" id="GO:0006508">
    <property type="term" value="P:proteolysis"/>
    <property type="evidence" value="ECO:0007669"/>
    <property type="project" value="InterPro"/>
</dbReference>
<dbReference type="GO" id="GO:0008237">
    <property type="term" value="F:metallopeptidase activity"/>
    <property type="evidence" value="ECO:0007669"/>
    <property type="project" value="InterPro"/>
</dbReference>
<organism evidence="2 3">
    <name type="scientific">Piscinibacter terrae</name>
    <dbReference type="NCBI Taxonomy" id="2496871"/>
    <lineage>
        <taxon>Bacteria</taxon>
        <taxon>Pseudomonadati</taxon>
        <taxon>Pseudomonadota</taxon>
        <taxon>Betaproteobacteria</taxon>
        <taxon>Burkholderiales</taxon>
        <taxon>Sphaerotilaceae</taxon>
        <taxon>Piscinibacter</taxon>
    </lineage>
</organism>
<evidence type="ECO:0000313" key="3">
    <source>
        <dbReference type="Proteomes" id="UP000267464"/>
    </source>
</evidence>
<dbReference type="InterPro" id="IPR036059">
    <property type="entry name" value="TldD/PmbA_sf"/>
</dbReference>
<protein>
    <submittedName>
        <fullName evidence="2">TldD/PmbA family protein</fullName>
    </submittedName>
</protein>
<evidence type="ECO:0000313" key="2">
    <source>
        <dbReference type="EMBL" id="RQP24657.1"/>
    </source>
</evidence>
<dbReference type="OrthoDB" id="9763230at2"/>
<dbReference type="Proteomes" id="UP000267464">
    <property type="component" value="Unassembled WGS sequence"/>
</dbReference>
<dbReference type="PANTHER" id="PTHR43666">
    <property type="entry name" value="TLDD PROTEIN"/>
    <property type="match status" value="1"/>
</dbReference>
<keyword evidence="3" id="KW-1185">Reference proteome</keyword>
<reference evidence="2 3" key="1">
    <citation type="submission" date="2018-08" db="EMBL/GenBank/DDBJ databases">
        <authorList>
            <person name="Khan S.A."/>
            <person name="Jeon C.O."/>
            <person name="Chun B.H."/>
            <person name="Jeong S.E."/>
        </authorList>
    </citation>
    <scope>NUCLEOTIDE SEQUENCE [LARGE SCALE GENOMIC DNA]</scope>
    <source>
        <strain evidence="2 3">S-16</strain>
    </source>
</reference>
<dbReference type="InterPro" id="IPR045569">
    <property type="entry name" value="Metalloprtase-TldD/E_C"/>
</dbReference>
<dbReference type="PANTHER" id="PTHR43666:SF1">
    <property type="entry name" value="CONSERVED PROTEIN"/>
    <property type="match status" value="1"/>
</dbReference>
<dbReference type="AlphaFoldDB" id="A0A3N7HQY5"/>
<name>A0A3N7HQY5_9BURK</name>
<dbReference type="RefSeq" id="WP_124539550.1">
    <property type="nucleotide sequence ID" value="NZ_QUSW01000002.1"/>
</dbReference>
<gene>
    <name evidence="2" type="ORF">DZC73_07095</name>
</gene>
<sequence length="444" mass="48329">MSITRKDFFESLAQAVCQSVSGTDRVTLYLRAEDSDFIRFNRAAVRQATHVTQGFATVAVVQGSRRIESSRSLTGRVAEDTAALLADRADLIASLAEVPDDPYLLLPEDVTSSSRHETGALPSPEALVIATTSAARGLDFVGFYAGGALVRAFADSRGSRHWHHVESFHFDWCLYQQADKAVKTAYAGTRWDPDEFARRVATGAQRLPLLGLEPRKLSPGAYRAYFTPAAMNELLGTLAWSGFGAQSRRTGTSSLSRLEHRDAQLHDSFHLKEDTAGSIAPAFTAEGFAKPASVNLIDAGRAAGTLNSPRSARQYNLAANGANAQESPEALSLATGTLREADVLSALDTGLYVSNLWYLNYSDRQACRMTGMTRFACFWVDGGQLVAPLPVMRFDDSFLRMFGEGLVDFTDTAEMVPESGTYKERQLMSITTPGALVADWKLTL</sequence>
<feature type="domain" description="Metalloprotease TldD/E C-terminal" evidence="1">
    <location>
        <begin position="219"/>
        <end position="440"/>
    </location>
</feature>
<reference evidence="2 3" key="2">
    <citation type="submission" date="2018-12" db="EMBL/GenBank/DDBJ databases">
        <title>Rhizobacter gummiphilus sp. nov., a rubber-degrading bacterium isolated from the soil of a botanical garden in Japan.</title>
        <authorList>
            <person name="Shunsuke S.S."/>
        </authorList>
    </citation>
    <scope>NUCLEOTIDE SEQUENCE [LARGE SCALE GENOMIC DNA]</scope>
    <source>
        <strain evidence="2 3">S-16</strain>
    </source>
</reference>
<dbReference type="SUPFAM" id="SSF111283">
    <property type="entry name" value="Putative modulator of DNA gyrase, PmbA/TldD"/>
    <property type="match status" value="1"/>
</dbReference>
<dbReference type="Pfam" id="PF19289">
    <property type="entry name" value="PmbA_TldD_3rd"/>
    <property type="match status" value="1"/>
</dbReference>
<proteinExistence type="predicted"/>
<dbReference type="EMBL" id="QUSW01000002">
    <property type="protein sequence ID" value="RQP24657.1"/>
    <property type="molecule type" value="Genomic_DNA"/>
</dbReference>
<evidence type="ECO:0000259" key="1">
    <source>
        <dbReference type="Pfam" id="PF19289"/>
    </source>
</evidence>
<accession>A0A3N7HQY5</accession>